<dbReference type="InterPro" id="IPR012340">
    <property type="entry name" value="NA-bd_OB-fold"/>
</dbReference>
<sequence length="276" mass="29336">MVSLEHVSKCCFTIARAGTVTPNPKARIPSYLLHLHLSPALHAEHEKLHKKPTYTSSAQLTAQHTPADLAGAHLLAVINFPRKQIGPRMSDCLVTGVVPPGVVDPEVKRAGTVFVRPWQWETDASQLESEPNVLGVTVEPGARVGLIPPPPGGAGLVETNPRDLTWDEFTKVHVCVGTVLGLGSPAAHVADPALQQVRFIVDFGSTAGKRTAIVWLRAPFLDTAQLVGRQLLAVMNLSADGAAAEWFPDGAAAILTVNGRTVLEPAKSVENGFCLA</sequence>
<evidence type="ECO:0000313" key="1">
    <source>
        <dbReference type="EMBL" id="KZP11650.1"/>
    </source>
</evidence>
<dbReference type="SUPFAM" id="SSF50249">
    <property type="entry name" value="Nucleic acid-binding proteins"/>
    <property type="match status" value="1"/>
</dbReference>
<dbReference type="OrthoDB" id="3262563at2759"/>
<dbReference type="EMBL" id="KV417659">
    <property type="protein sequence ID" value="KZP11650.1"/>
    <property type="molecule type" value="Genomic_DNA"/>
</dbReference>
<dbReference type="STRING" id="436010.A0A166AIW0"/>
<dbReference type="AlphaFoldDB" id="A0A166AIW0"/>
<accession>A0A166AIW0</accession>
<gene>
    <name evidence="1" type="ORF">FIBSPDRAFT_937371</name>
</gene>
<name>A0A166AIW0_9AGAM</name>
<organism evidence="1">
    <name type="scientific">Athelia psychrophila</name>
    <dbReference type="NCBI Taxonomy" id="1759441"/>
    <lineage>
        <taxon>Eukaryota</taxon>
        <taxon>Fungi</taxon>
        <taxon>Dikarya</taxon>
        <taxon>Basidiomycota</taxon>
        <taxon>Agaricomycotina</taxon>
        <taxon>Agaricomycetes</taxon>
        <taxon>Agaricomycetidae</taxon>
        <taxon>Atheliales</taxon>
        <taxon>Atheliaceae</taxon>
        <taxon>Athelia</taxon>
    </lineage>
</organism>
<reference evidence="1" key="1">
    <citation type="journal article" date="2016" name="Mol. Biol. Evol.">
        <title>Comparative Genomics of Early-Diverging Mushroom-Forming Fungi Provides Insights into the Origins of Lignocellulose Decay Capabilities.</title>
        <authorList>
            <person name="Nagy L.G."/>
            <person name="Riley R."/>
            <person name="Tritt A."/>
            <person name="Adam C."/>
            <person name="Daum C."/>
            <person name="Floudas D."/>
            <person name="Sun H."/>
            <person name="Yadav J.S."/>
            <person name="Pangilinan J."/>
            <person name="Larsson K.H."/>
            <person name="Matsuura K."/>
            <person name="Barry K."/>
            <person name="Labutti K."/>
            <person name="Kuo R."/>
            <person name="Ohm R.A."/>
            <person name="Bhattacharya S.S."/>
            <person name="Shirouzu T."/>
            <person name="Yoshinaga Y."/>
            <person name="Martin F.M."/>
            <person name="Grigoriev I.V."/>
            <person name="Hibbett D.S."/>
        </authorList>
    </citation>
    <scope>NUCLEOTIDE SEQUENCE [LARGE SCALE GENOMIC DNA]</scope>
    <source>
        <strain evidence="1">CBS 109695</strain>
    </source>
</reference>
<evidence type="ECO:0008006" key="2">
    <source>
        <dbReference type="Google" id="ProtNLM"/>
    </source>
</evidence>
<dbReference type="Gene3D" id="2.40.50.140">
    <property type="entry name" value="Nucleic acid-binding proteins"/>
    <property type="match status" value="2"/>
</dbReference>
<proteinExistence type="predicted"/>
<protein>
    <recommendedName>
        <fullName evidence="2">tRNA-binding domain-containing protein</fullName>
    </recommendedName>
</protein>